<evidence type="ECO:0000256" key="3">
    <source>
        <dbReference type="ARBA" id="ARBA00012438"/>
    </source>
</evidence>
<keyword evidence="4" id="KW-1003">Cell membrane</keyword>
<keyword evidence="5 19" id="KW-0597">Phosphoprotein</keyword>
<keyword evidence="8" id="KW-0547">Nucleotide-binding</keyword>
<dbReference type="Gene3D" id="1.10.287.130">
    <property type="match status" value="1"/>
</dbReference>
<dbReference type="InterPro" id="IPR008207">
    <property type="entry name" value="Sig_transdc_His_kin_Hpt_dom"/>
</dbReference>
<dbReference type="SUPFAM" id="SSF55785">
    <property type="entry name" value="PYP-like sensor domain (PAS domain)"/>
    <property type="match status" value="1"/>
</dbReference>
<dbReference type="SMART" id="SM00091">
    <property type="entry name" value="PAS"/>
    <property type="match status" value="1"/>
</dbReference>
<evidence type="ECO:0000256" key="9">
    <source>
        <dbReference type="ARBA" id="ARBA00022777"/>
    </source>
</evidence>
<comment type="subcellular location">
    <subcellularLocation>
        <location evidence="2">Cell membrane</location>
        <topology evidence="2">Multi-pass membrane protein</topology>
    </subcellularLocation>
</comment>
<dbReference type="GO" id="GO:0005524">
    <property type="term" value="F:ATP binding"/>
    <property type="evidence" value="ECO:0007669"/>
    <property type="project" value="UniProtKB-KW"/>
</dbReference>
<dbReference type="InterPro" id="IPR001789">
    <property type="entry name" value="Sig_transdc_resp-reg_receiver"/>
</dbReference>
<dbReference type="Gene3D" id="3.30.450.20">
    <property type="entry name" value="PAS domain"/>
    <property type="match status" value="1"/>
</dbReference>
<dbReference type="Pfam" id="PF00512">
    <property type="entry name" value="HisKA"/>
    <property type="match status" value="1"/>
</dbReference>
<dbReference type="InterPro" id="IPR000014">
    <property type="entry name" value="PAS"/>
</dbReference>
<dbReference type="GO" id="GO:0006355">
    <property type="term" value="P:regulation of DNA-templated transcription"/>
    <property type="evidence" value="ECO:0007669"/>
    <property type="project" value="InterPro"/>
</dbReference>
<evidence type="ECO:0000313" key="28">
    <source>
        <dbReference type="EMBL" id="PPK55543.1"/>
    </source>
</evidence>
<dbReference type="Pfam" id="PF00989">
    <property type="entry name" value="PAS"/>
    <property type="match status" value="1"/>
</dbReference>
<dbReference type="EMBL" id="PTIU01000005">
    <property type="protein sequence ID" value="PPK55543.1"/>
    <property type="molecule type" value="Genomic_DNA"/>
</dbReference>
<keyword evidence="9" id="KW-0418">Kinase</keyword>
<dbReference type="AlphaFoldDB" id="A0A2S6G8V5"/>
<reference evidence="27 30" key="1">
    <citation type="submission" date="2018-02" db="EMBL/GenBank/DDBJ databases">
        <title>Deep subsurface shale carbon reservoir microbial communities from Ohio and West Virginia, USA.</title>
        <authorList>
            <person name="Wrighton K."/>
        </authorList>
    </citation>
    <scope>NUCLEOTIDE SEQUENCE [LARGE SCALE GENOMIC DNA]</scope>
    <source>
        <strain evidence="27 30">UTICA-S1B6</strain>
    </source>
</reference>
<keyword evidence="6" id="KW-0808">Transferase</keyword>
<dbReference type="SUPFAM" id="SSF55874">
    <property type="entry name" value="ATPase domain of HSP90 chaperone/DNA topoisomerase II/histidine kinase"/>
    <property type="match status" value="1"/>
</dbReference>
<dbReference type="NCBIfam" id="TIGR00229">
    <property type="entry name" value="sensory_box"/>
    <property type="match status" value="1"/>
</dbReference>
<evidence type="ECO:0000256" key="21">
    <source>
        <dbReference type="SAM" id="MobiDB-lite"/>
    </source>
</evidence>
<dbReference type="Pfam" id="PF02518">
    <property type="entry name" value="HATPase_c"/>
    <property type="match status" value="1"/>
</dbReference>
<dbReference type="SMART" id="SM00387">
    <property type="entry name" value="HATPase_c"/>
    <property type="match status" value="1"/>
</dbReference>
<keyword evidence="10" id="KW-0067">ATP-binding</keyword>
<keyword evidence="11 20" id="KW-1133">Transmembrane helix</keyword>
<dbReference type="FunFam" id="3.30.450.20:FF:000060">
    <property type="entry name" value="Sensor protein FixL"/>
    <property type="match status" value="1"/>
</dbReference>
<gene>
    <name evidence="28" type="ORF">B0H24_1005124</name>
    <name evidence="27" type="ORF">BY455_105123</name>
</gene>
<evidence type="ECO:0000256" key="5">
    <source>
        <dbReference type="ARBA" id="ARBA00022553"/>
    </source>
</evidence>
<protein>
    <recommendedName>
        <fullName evidence="17">Sensor protein FixL</fullName>
        <ecNumber evidence="3">2.7.13.3</ecNumber>
    </recommendedName>
    <alternativeName>
        <fullName evidence="16">Sensory/regulatory protein RpfC</fullName>
    </alternativeName>
</protein>
<dbReference type="SUPFAM" id="SSF47384">
    <property type="entry name" value="Homodimeric domain of signal transducing histidine kinase"/>
    <property type="match status" value="1"/>
</dbReference>
<dbReference type="InterPro" id="IPR003661">
    <property type="entry name" value="HisK_dim/P_dom"/>
</dbReference>
<dbReference type="CDD" id="cd00130">
    <property type="entry name" value="PAS"/>
    <property type="match status" value="1"/>
</dbReference>
<evidence type="ECO:0000256" key="18">
    <source>
        <dbReference type="PROSITE-ProRule" id="PRU00110"/>
    </source>
</evidence>
<feature type="modified residue" description="Phosphohistidine" evidence="18">
    <location>
        <position position="833"/>
    </location>
</feature>
<dbReference type="PROSITE" id="PS50110">
    <property type="entry name" value="RESPONSE_REGULATORY"/>
    <property type="match status" value="1"/>
</dbReference>
<feature type="transmembrane region" description="Helical" evidence="20">
    <location>
        <begin position="26"/>
        <end position="47"/>
    </location>
</feature>
<keyword evidence="13 20" id="KW-0472">Membrane</keyword>
<dbReference type="InterPro" id="IPR005330">
    <property type="entry name" value="MHYT_dom"/>
</dbReference>
<evidence type="ECO:0000256" key="11">
    <source>
        <dbReference type="ARBA" id="ARBA00022989"/>
    </source>
</evidence>
<dbReference type="InterPro" id="IPR011006">
    <property type="entry name" value="CheY-like_superfamily"/>
</dbReference>
<dbReference type="RefSeq" id="WP_104415484.1">
    <property type="nucleotide sequence ID" value="NZ_PTIT01000005.1"/>
</dbReference>
<dbReference type="CDD" id="cd17546">
    <property type="entry name" value="REC_hyHK_CKI1_RcsC-like"/>
    <property type="match status" value="1"/>
</dbReference>
<dbReference type="SUPFAM" id="SSF52172">
    <property type="entry name" value="CheY-like"/>
    <property type="match status" value="1"/>
</dbReference>
<evidence type="ECO:0000256" key="16">
    <source>
        <dbReference type="ARBA" id="ARBA00068150"/>
    </source>
</evidence>
<comment type="function">
    <text evidence="14">Putative oxygen sensor; modulates the activity of FixJ, a transcriptional activator of nitrogen fixation fixK gene. FixL probably acts as a kinase that phosphorylates FixJ.</text>
</comment>
<dbReference type="InterPro" id="IPR036641">
    <property type="entry name" value="HPT_dom_sf"/>
</dbReference>
<dbReference type="PANTHER" id="PTHR45339">
    <property type="entry name" value="HYBRID SIGNAL TRANSDUCTION HISTIDINE KINASE J"/>
    <property type="match status" value="1"/>
</dbReference>
<dbReference type="FunFam" id="3.30.565.10:FF:000010">
    <property type="entry name" value="Sensor histidine kinase RcsC"/>
    <property type="match status" value="1"/>
</dbReference>
<evidence type="ECO:0000256" key="2">
    <source>
        <dbReference type="ARBA" id="ARBA00004651"/>
    </source>
</evidence>
<evidence type="ECO:0000256" key="20">
    <source>
        <dbReference type="PROSITE-ProRule" id="PRU00244"/>
    </source>
</evidence>
<reference evidence="28 29" key="2">
    <citation type="submission" date="2018-02" db="EMBL/GenBank/DDBJ databases">
        <title>Subsurface microbial communities from deep shales in Ohio and West Virginia, USA.</title>
        <authorList>
            <person name="Wrighton K."/>
        </authorList>
    </citation>
    <scope>NUCLEOTIDE SEQUENCE [LARGE SCALE GENOMIC DNA]</scope>
    <source>
        <strain evidence="28 29">UTICA-S1B9</strain>
    </source>
</reference>
<keyword evidence="12" id="KW-0902">Two-component regulatory system</keyword>
<dbReference type="Proteomes" id="UP000239446">
    <property type="component" value="Unassembled WGS sequence"/>
</dbReference>
<dbReference type="SMART" id="SM00388">
    <property type="entry name" value="HisKA"/>
    <property type="match status" value="1"/>
</dbReference>
<evidence type="ECO:0000259" key="23">
    <source>
        <dbReference type="PROSITE" id="PS50110"/>
    </source>
</evidence>
<evidence type="ECO:0000256" key="10">
    <source>
        <dbReference type="ARBA" id="ARBA00022840"/>
    </source>
</evidence>
<dbReference type="EMBL" id="PTIT01000005">
    <property type="protein sequence ID" value="PPK52570.1"/>
    <property type="molecule type" value="Genomic_DNA"/>
</dbReference>
<dbReference type="CDD" id="cd16922">
    <property type="entry name" value="HATPase_EvgS-ArcB-TorS-like"/>
    <property type="match status" value="1"/>
</dbReference>
<evidence type="ECO:0000256" key="7">
    <source>
        <dbReference type="ARBA" id="ARBA00022692"/>
    </source>
</evidence>
<keyword evidence="7 20" id="KW-0812">Transmembrane</keyword>
<dbReference type="CDD" id="cd00082">
    <property type="entry name" value="HisKA"/>
    <property type="match status" value="1"/>
</dbReference>
<dbReference type="FunFam" id="1.10.287.130:FF:000002">
    <property type="entry name" value="Two-component osmosensing histidine kinase"/>
    <property type="match status" value="1"/>
</dbReference>
<feature type="transmembrane region" description="Helical" evidence="20">
    <location>
        <begin position="231"/>
        <end position="256"/>
    </location>
</feature>
<feature type="transmembrane region" description="Helical" evidence="20">
    <location>
        <begin position="192"/>
        <end position="211"/>
    </location>
</feature>
<comment type="subunit">
    <text evidence="15">At low DSF concentrations, interacts with RpfF.</text>
</comment>
<evidence type="ECO:0000256" key="15">
    <source>
        <dbReference type="ARBA" id="ARBA00064003"/>
    </source>
</evidence>
<feature type="modified residue" description="4-aspartylphosphate" evidence="19">
    <location>
        <position position="697"/>
    </location>
</feature>
<evidence type="ECO:0000256" key="1">
    <source>
        <dbReference type="ARBA" id="ARBA00000085"/>
    </source>
</evidence>
<dbReference type="Pfam" id="PF01627">
    <property type="entry name" value="Hpt"/>
    <property type="match status" value="1"/>
</dbReference>
<evidence type="ECO:0000256" key="13">
    <source>
        <dbReference type="ARBA" id="ARBA00023136"/>
    </source>
</evidence>
<dbReference type="PROSITE" id="PS50112">
    <property type="entry name" value="PAS"/>
    <property type="match status" value="1"/>
</dbReference>
<feature type="domain" description="Histidine kinase" evidence="22">
    <location>
        <begin position="413"/>
        <end position="628"/>
    </location>
</feature>
<dbReference type="GO" id="GO:0000155">
    <property type="term" value="F:phosphorelay sensor kinase activity"/>
    <property type="evidence" value="ECO:0007669"/>
    <property type="project" value="InterPro"/>
</dbReference>
<keyword evidence="30" id="KW-1185">Reference proteome</keyword>
<sequence>MLSLNDFFVIGPSPAKLVSGQYTPSLVVLSLIIAVGASYMALVLAAAARRSTSRLMERLHLVSGSASLGFGIWSMHFIGMLAFEMPIPVDYDPTITLFSVAPSLLASWVALSLLAHNDITPTRLALGGITVGAGIGAMHYLGMAAMQMGPTLRYDPALFAVSILVAVLLGTVALWISFGLRRRQLLTGYKRRLLAGTVMGLAIAAMHYTAMEAARFIGEPSPDFLPGSNRHLLLALSIAFVTVSLSLMAAGVNAVARYRALMQRSQQTAGELKTVVDAAVDGIIKISETGTILSFNDSAERIFGYEAEEVLGKNVKMLMPEPHQSAHDGYLDNYLRTGEQKIIGTGREVWALHKDGHEFPIRLAIGEARLNGSSTFVGFITDISLRHQMETDLLRAKEEAEQAAEAKSAFLANMSHEIRTPMNSIIGFTDLVLGSPLTDTQTKHLSVVKTSARSLLALLNDILDTAKLDGGHTELECRDFSLRAVCEQIVASQSLQAGRKNLYLTLDYRAEDHFRGDPLRVQQILLNLVTNAVKFTHEGGVKLQVQQGKSGKLLILVEDTGIGIPADRIDHIFEPFTQADSSMTRRFGGTGLGTTIARQLTELMGGEIRVSSKPGQGSTFRVSLPLPPGTAVDSNPKTEQEVTLPRLSFLVADDVKQNLELLSILLKERGHKVETAQNGEQALNIFAAQPFDVVLMDVQMPEMNGHEATRRIRQLETERQQPPTPVIALTASVLEQDRREASAAGMDGFAIKPIDLAELTTEISRVLGLLHLNKAQKMRHKARSSAEAVNTSLIKQLWPDSQAHLKAARQFLQASQNQPETLRHQTDVAPIAHRLRGVAGNLGFAPLAATLAEIEVTLKKQLTVSEGLWHQLDEQFQAAKDWHDRQHNETAPLHETPQSFKPLDLSALDDLLERLQHGEVPEDIFNRIRPSLPTDCAEAAAEALDNFDPQRAAQLLKAHRDTIKEASC</sequence>
<dbReference type="PROSITE" id="PS50109">
    <property type="entry name" value="HIS_KIN"/>
    <property type="match status" value="1"/>
</dbReference>
<evidence type="ECO:0000256" key="14">
    <source>
        <dbReference type="ARBA" id="ARBA00059827"/>
    </source>
</evidence>
<organism evidence="28 29">
    <name type="scientific">Marinobacter persicus</name>
    <dbReference type="NCBI Taxonomy" id="930118"/>
    <lineage>
        <taxon>Bacteria</taxon>
        <taxon>Pseudomonadati</taxon>
        <taxon>Pseudomonadota</taxon>
        <taxon>Gammaproteobacteria</taxon>
        <taxon>Pseudomonadales</taxon>
        <taxon>Marinobacteraceae</taxon>
        <taxon>Marinobacter</taxon>
    </lineage>
</organism>
<dbReference type="InterPro" id="IPR004358">
    <property type="entry name" value="Sig_transdc_His_kin-like_C"/>
</dbReference>
<dbReference type="InterPro" id="IPR005467">
    <property type="entry name" value="His_kinase_dom"/>
</dbReference>
<dbReference type="PROSITE" id="PS50924">
    <property type="entry name" value="MHYT"/>
    <property type="match status" value="1"/>
</dbReference>
<proteinExistence type="predicted"/>
<accession>A0A2S6G8V5</accession>
<dbReference type="PRINTS" id="PR00344">
    <property type="entry name" value="BCTRLSENSOR"/>
</dbReference>
<feature type="domain" description="PAS" evidence="24">
    <location>
        <begin position="268"/>
        <end position="338"/>
    </location>
</feature>
<feature type="region of interest" description="Disordered" evidence="21">
    <location>
        <begin position="614"/>
        <end position="637"/>
    </location>
</feature>
<feature type="transmembrane region" description="Helical" evidence="20">
    <location>
        <begin position="124"/>
        <end position="145"/>
    </location>
</feature>
<dbReference type="Proteomes" id="UP000239648">
    <property type="component" value="Unassembled WGS sequence"/>
</dbReference>
<dbReference type="GO" id="GO:0005886">
    <property type="term" value="C:plasma membrane"/>
    <property type="evidence" value="ECO:0007669"/>
    <property type="project" value="UniProtKB-SubCell"/>
</dbReference>
<evidence type="ECO:0000256" key="12">
    <source>
        <dbReference type="ARBA" id="ARBA00023012"/>
    </source>
</evidence>
<dbReference type="InterPro" id="IPR003594">
    <property type="entry name" value="HATPase_dom"/>
</dbReference>
<feature type="transmembrane region" description="Helical" evidence="20">
    <location>
        <begin position="157"/>
        <end position="180"/>
    </location>
</feature>
<dbReference type="PROSITE" id="PS50894">
    <property type="entry name" value="HPT"/>
    <property type="match status" value="1"/>
</dbReference>
<evidence type="ECO:0000256" key="8">
    <source>
        <dbReference type="ARBA" id="ARBA00022741"/>
    </source>
</evidence>
<dbReference type="Pfam" id="PF00072">
    <property type="entry name" value="Response_reg"/>
    <property type="match status" value="1"/>
</dbReference>
<dbReference type="InterPro" id="IPR036097">
    <property type="entry name" value="HisK_dim/P_sf"/>
</dbReference>
<feature type="domain" description="MHYT" evidence="26">
    <location>
        <begin position="22"/>
        <end position="217"/>
    </location>
</feature>
<dbReference type="SMART" id="SM00448">
    <property type="entry name" value="REC"/>
    <property type="match status" value="1"/>
</dbReference>
<evidence type="ECO:0000256" key="6">
    <source>
        <dbReference type="ARBA" id="ARBA00022679"/>
    </source>
</evidence>
<comment type="caution">
    <text evidence="28">The sequence shown here is derived from an EMBL/GenBank/DDBJ whole genome shotgun (WGS) entry which is preliminary data.</text>
</comment>
<evidence type="ECO:0000256" key="19">
    <source>
        <dbReference type="PROSITE-ProRule" id="PRU00169"/>
    </source>
</evidence>
<dbReference type="SUPFAM" id="SSF47226">
    <property type="entry name" value="Histidine-containing phosphotransfer domain, HPT domain"/>
    <property type="match status" value="1"/>
</dbReference>
<dbReference type="PANTHER" id="PTHR45339:SF1">
    <property type="entry name" value="HYBRID SIGNAL TRANSDUCTION HISTIDINE KINASE J"/>
    <property type="match status" value="1"/>
</dbReference>
<dbReference type="Gene3D" id="1.20.120.160">
    <property type="entry name" value="HPT domain"/>
    <property type="match status" value="1"/>
</dbReference>
<name>A0A2S6G8V5_9GAMM</name>
<evidence type="ECO:0000259" key="22">
    <source>
        <dbReference type="PROSITE" id="PS50109"/>
    </source>
</evidence>
<evidence type="ECO:0000259" key="24">
    <source>
        <dbReference type="PROSITE" id="PS50112"/>
    </source>
</evidence>
<dbReference type="Gene3D" id="3.40.50.2300">
    <property type="match status" value="1"/>
</dbReference>
<comment type="catalytic activity">
    <reaction evidence="1">
        <text>ATP + protein L-histidine = ADP + protein N-phospho-L-histidine.</text>
        <dbReference type="EC" id="2.7.13.3"/>
    </reaction>
</comment>
<evidence type="ECO:0000313" key="30">
    <source>
        <dbReference type="Proteomes" id="UP000239648"/>
    </source>
</evidence>
<dbReference type="InterPro" id="IPR036890">
    <property type="entry name" value="HATPase_C_sf"/>
</dbReference>
<dbReference type="Gene3D" id="3.30.565.10">
    <property type="entry name" value="Histidine kinase-like ATPase, C-terminal domain"/>
    <property type="match status" value="1"/>
</dbReference>
<dbReference type="Pfam" id="PF03707">
    <property type="entry name" value="MHYT"/>
    <property type="match status" value="4"/>
</dbReference>
<evidence type="ECO:0000259" key="26">
    <source>
        <dbReference type="PROSITE" id="PS50924"/>
    </source>
</evidence>
<evidence type="ECO:0000313" key="27">
    <source>
        <dbReference type="EMBL" id="PPK52570.1"/>
    </source>
</evidence>
<feature type="domain" description="Response regulatory" evidence="23">
    <location>
        <begin position="648"/>
        <end position="767"/>
    </location>
</feature>
<evidence type="ECO:0000259" key="25">
    <source>
        <dbReference type="PROSITE" id="PS50894"/>
    </source>
</evidence>
<evidence type="ECO:0000313" key="29">
    <source>
        <dbReference type="Proteomes" id="UP000239446"/>
    </source>
</evidence>
<feature type="transmembrane region" description="Helical" evidence="20">
    <location>
        <begin position="59"/>
        <end position="83"/>
    </location>
</feature>
<evidence type="ECO:0000256" key="17">
    <source>
        <dbReference type="ARBA" id="ARBA00070616"/>
    </source>
</evidence>
<feature type="transmembrane region" description="Helical" evidence="20">
    <location>
        <begin position="95"/>
        <end position="115"/>
    </location>
</feature>
<dbReference type="EC" id="2.7.13.3" evidence="3"/>
<dbReference type="InterPro" id="IPR035965">
    <property type="entry name" value="PAS-like_dom_sf"/>
</dbReference>
<feature type="domain" description="HPt" evidence="25">
    <location>
        <begin position="786"/>
        <end position="900"/>
    </location>
</feature>
<evidence type="ECO:0000256" key="4">
    <source>
        <dbReference type="ARBA" id="ARBA00022475"/>
    </source>
</evidence>
<dbReference type="OrthoDB" id="9810730at2"/>
<dbReference type="InterPro" id="IPR013767">
    <property type="entry name" value="PAS_fold"/>
</dbReference>